<feature type="coiled-coil region" evidence="1">
    <location>
        <begin position="203"/>
        <end position="253"/>
    </location>
</feature>
<feature type="compositionally biased region" description="Polar residues" evidence="2">
    <location>
        <begin position="1850"/>
        <end position="1860"/>
    </location>
</feature>
<feature type="compositionally biased region" description="Acidic residues" evidence="2">
    <location>
        <begin position="1176"/>
        <end position="1187"/>
    </location>
</feature>
<sequence>MSAMNTPSKTGKESESPAKDAGEYLSALAGGKSPISLPSIPAWMLNTPMYSKLPMIPAPKGKITLYTTGLGEKLYPTPNDLDFDPSAEGLSSEYKTLHDPHLKSHYTQPATLQGLIRRKFVTPEGKVICTLKEFNDYHQYLKRVHIEKCAQDRKSIAMKERKERERQRQEWTMKEGLSPHDKQVLETQTRKRKTLKEHHRHLLQRLEEDTVKHLRVLEEKQTKRSIERARRNLEREKKRNKRLRWELEEHIKKGTKRMNLAEDEIRHAELLKCYNVSVTQRRELKLEDQWNRHQKIREKHRLEAARRRKEQHTRFAQNIDSREQTASDKWSKQLSTFDNMREARALKMQRQEAKIEARLEKKLKSVRKLFEQRRRKPIGGRRRRPPRHGLGGPRHYSTWPVEHALDRIELSPADGVWKIITDRYLPTAAPTTSPAPSPTGFLEPTITIETEEKLPISKDILAEIAEEESVPDVQEDRGYSISSIEMAVLFGDHYDSFIASARDLVGNVLHALEAERRSEEHVPEAVESVVTEPKETKLPEVMRRKSVLQLTNSTVARLVLSNVLSRAKEQITTEGGLPHLPIATPTRKVASDTIATKKPSVGKQASLREIHPPSPIAKSGVMSDGSIQPKETPSPKHTSSSLLAAALVSDALRKVTRELEEESQRSDTSVFVEDMVWDTIRNVTGQLQKELSENVSRELEQESQRSDTSILAEDVVQNALRNVTSQLQKELTESGTSFIAQRVVSDAIRNAARQLREMRLTQSSSSVLAEELASTAIRDATRQLQVLLPQTSSSIIAEAIAADAIKSVMRQFGAQPPQTSSSILAQAFAADALKNATRRLEGEQIVRALHQPVHASSSLLAQAITNDTIKKVTRQLQLEREALIPHTSSSLLAQAVTNDALANAARQLEHEPRVPPPHSDSSLLAQVVTREVLLNGTVRLQVEKLLQTPQTDSSTVAQQITIDALQNAAAQLPENGAQLSRTSSSRLAQITADAALQAAKEQLRTDRASSRCRSRGSRSSSPFSPDLAKSAVNQTSPEPTKKGTKTRAVASDIIKRAAVDMESQSPTNDLKTPSPLPGQVAADSPDLELDVDDTPDQEFDGLSCQAQTIVMHLVDGAIASYQPKDEEDIEEENELEKSIDVHRSSLLLATVNDVFRESETDVSHHHHSHSAASESEGSDSEEEVDEEDEIIGVIENEIIAEEESVHSLAECLDGSKVEGLTSVVKKSHDKTVFEGAIIPHDKAHESVTEKVLSVEELHKDESGHLVHDASSKSIHKVAEGGESSQEQIHQSRHHYSSIVPIYHTHPLNLDKEIIAHNLSAISMKPDNKHKVPSAFSASSRNSFRNMFRPDMTHCQGSAKCLKDTLVKELSHSQHGQHDQIYGVLEQPHEDITAHHSDEELVGQEEVGGVCYLPQRRRYRTHEVMEDVVAEEQDEVVEEGGRVSPEASQETKDTPAGGDFKSPTEEEVEPILPMSRASTRSIRSGKSREIKSFQSKTESQEESASPSTNKSPTKDAAKSKSTTETKTSSQVPASRSVIGAVIERISSIFGRKHSTKIHPWSTDDHTAEVTSSQTQSRDQSSIKPDTGGKTVDQAYPFEKSDTKRELSDAEVADVQSTPASAKVADEDPDQNHEIQSTKKENTDVYTEKSVETSEVDAIHIPEKTESEPSGERIEPIGPNKQAKQREAVRQPTTDMNKIAEAGTGKEAEKETTKADKTIIKSIELPPETQVRSPAPCTGPEIVQPGGDKVEDAGEKSSPVQRKSSERGEKKKRDSKKSHKSGSESSLKEGQGRKSKTPKPSLSGPLTRPVKSSSAAFGRRSQQRSLTSASPKPRACASSPQSTKAHLGHAKISTQSSQQQMIGSEKAPSLAKPSSGSSMPCVVKQRSQVTKPPSTGSIRLIKVSPAPSMSSARRRSGKLSSTSVGKLMSDKASGGSVRLIKVSPAASTVIGPRRSSRQSTSGAVVKASASSSSNSSPIGVQKLSRDKPKSVSRKASRGSVQSPSKARVLSIKSPQASRPDEAKQAGLVGSRPSSTGSFVIIKTPQETPSTKDNTIASCEPDAVTEAPSQHQESTEQEQAKTDSVQEPLPQSEVVNKEGERQEKAVDAATEESPIGNEEPDMPVQESQTGQPQQLEEPLVSERESDEPKTPVSSPAGNQLAERSCDSSGSQSAKASRRSKSIISAVIERLSRMFSGEYRVIESSIEERHRSDTQMGARSRAGMQGGDEGKVRHSQSTDAVLHTQSTPDGKKNGIQTHSRQRKSSKSVVVRDIKMCKPSFFIF</sequence>
<dbReference type="GeneID" id="119732856"/>
<keyword evidence="1" id="KW-0175">Coiled coil</keyword>
<feature type="compositionally biased region" description="Polar residues" evidence="2">
    <location>
        <begin position="1491"/>
        <end position="1508"/>
    </location>
</feature>
<dbReference type="RefSeq" id="XP_038062390.1">
    <property type="nucleotide sequence ID" value="XM_038206462.1"/>
</dbReference>
<feature type="region of interest" description="Disordered" evidence="2">
    <location>
        <begin position="1001"/>
        <end position="1084"/>
    </location>
</feature>
<feature type="region of interest" description="Disordered" evidence="2">
    <location>
        <begin position="303"/>
        <end position="332"/>
    </location>
</feature>
<feature type="compositionally biased region" description="Low complexity" evidence="2">
    <location>
        <begin position="1957"/>
        <end position="1974"/>
    </location>
</feature>
<feature type="compositionally biased region" description="Basic and acidic residues" evidence="2">
    <location>
        <begin position="1511"/>
        <end position="1522"/>
    </location>
</feature>
<evidence type="ECO:0000313" key="3">
    <source>
        <dbReference type="EnsemblMetazoa" id="XP_038062390.1"/>
    </source>
</evidence>
<feature type="compositionally biased region" description="Polar residues" evidence="2">
    <location>
        <begin position="2042"/>
        <end position="2054"/>
    </location>
</feature>
<feature type="compositionally biased region" description="Basic and acidic residues" evidence="2">
    <location>
        <begin position="10"/>
        <end position="21"/>
    </location>
</feature>
<dbReference type="EnsemblMetazoa" id="XM_038206462.1">
    <property type="protein sequence ID" value="XP_038062390.1"/>
    <property type="gene ID" value="LOC119732856"/>
</dbReference>
<feature type="compositionally biased region" description="Basic residues" evidence="2">
    <location>
        <begin position="373"/>
        <end position="387"/>
    </location>
</feature>
<feature type="compositionally biased region" description="Basic and acidic residues" evidence="2">
    <location>
        <begin position="1597"/>
        <end position="1606"/>
    </location>
</feature>
<feature type="compositionally biased region" description="Basic and acidic residues" evidence="2">
    <location>
        <begin position="1622"/>
        <end position="1673"/>
    </location>
</feature>
<feature type="region of interest" description="Disordered" evidence="2">
    <location>
        <begin position="597"/>
        <end position="639"/>
    </location>
</feature>
<feature type="compositionally biased region" description="Basic and acidic residues" evidence="2">
    <location>
        <begin position="1761"/>
        <end position="1770"/>
    </location>
</feature>
<organism evidence="3 4">
    <name type="scientific">Patiria miniata</name>
    <name type="common">Bat star</name>
    <name type="synonym">Asterina miniata</name>
    <dbReference type="NCBI Taxonomy" id="46514"/>
    <lineage>
        <taxon>Eukaryota</taxon>
        <taxon>Metazoa</taxon>
        <taxon>Echinodermata</taxon>
        <taxon>Eleutherozoa</taxon>
        <taxon>Asterozoa</taxon>
        <taxon>Asteroidea</taxon>
        <taxon>Valvatacea</taxon>
        <taxon>Valvatida</taxon>
        <taxon>Asterinidae</taxon>
        <taxon>Patiria</taxon>
    </lineage>
</organism>
<feature type="region of interest" description="Disordered" evidence="2">
    <location>
        <begin position="2199"/>
        <end position="2264"/>
    </location>
</feature>
<feature type="region of interest" description="Disordered" evidence="2">
    <location>
        <begin position="1430"/>
        <end position="2178"/>
    </location>
</feature>
<feature type="compositionally biased region" description="Polar residues" evidence="2">
    <location>
        <begin position="2122"/>
        <end position="2131"/>
    </location>
</feature>
<feature type="compositionally biased region" description="Polar residues" evidence="2">
    <location>
        <begin position="1883"/>
        <end position="1895"/>
    </location>
</feature>
<feature type="region of interest" description="Disordered" evidence="2">
    <location>
        <begin position="1"/>
        <end position="21"/>
    </location>
</feature>
<evidence type="ECO:0000313" key="4">
    <source>
        <dbReference type="Proteomes" id="UP000887568"/>
    </source>
</evidence>
<feature type="compositionally biased region" description="Low complexity" evidence="2">
    <location>
        <begin position="1569"/>
        <end position="1580"/>
    </location>
</feature>
<protein>
    <submittedName>
        <fullName evidence="3">Uncharacterized protein</fullName>
    </submittedName>
</protein>
<accession>A0A914AEL5</accession>
<proteinExistence type="predicted"/>
<feature type="compositionally biased region" description="Basic and acidic residues" evidence="2">
    <location>
        <begin position="2092"/>
        <end position="2103"/>
    </location>
</feature>
<feature type="region of interest" description="Disordered" evidence="2">
    <location>
        <begin position="1158"/>
        <end position="1187"/>
    </location>
</feature>
<evidence type="ECO:0000256" key="1">
    <source>
        <dbReference type="SAM" id="Coils"/>
    </source>
</evidence>
<reference evidence="3" key="1">
    <citation type="submission" date="2022-11" db="UniProtKB">
        <authorList>
            <consortium name="EnsemblMetazoa"/>
        </authorList>
    </citation>
    <scope>IDENTIFICATION</scope>
</reference>
<feature type="compositionally biased region" description="Polar residues" evidence="2">
    <location>
        <begin position="625"/>
        <end position="638"/>
    </location>
</feature>
<feature type="compositionally biased region" description="Polar residues" evidence="2">
    <location>
        <begin position="2231"/>
        <end position="2254"/>
    </location>
</feature>
<dbReference type="PANTHER" id="PTHR47315:SF3">
    <property type="entry name" value="FIBROUS SHEATH-INTERACTING PROTEIN 2-LIKE"/>
    <property type="match status" value="1"/>
</dbReference>
<dbReference type="Proteomes" id="UP000887568">
    <property type="component" value="Unplaced"/>
</dbReference>
<keyword evidence="4" id="KW-1185">Reference proteome</keyword>
<dbReference type="OrthoDB" id="8197715at2759"/>
<dbReference type="InterPro" id="IPR038891">
    <property type="entry name" value="FSIP2"/>
</dbReference>
<feature type="compositionally biased region" description="Polar residues" evidence="2">
    <location>
        <begin position="1062"/>
        <end position="1071"/>
    </location>
</feature>
<dbReference type="OMA" id="GDHYDSF"/>
<feature type="compositionally biased region" description="Basic and acidic residues" evidence="2">
    <location>
        <begin position="2137"/>
        <end position="2146"/>
    </location>
</feature>
<feature type="compositionally biased region" description="Basic and acidic residues" evidence="2">
    <location>
        <begin position="320"/>
        <end position="331"/>
    </location>
</feature>
<feature type="region of interest" description="Disordered" evidence="2">
    <location>
        <begin position="372"/>
        <end position="395"/>
    </location>
</feature>
<dbReference type="PANTHER" id="PTHR47315">
    <property type="entry name" value="FIBROUS SHEATH INTERACTING PROTEIN 2"/>
    <property type="match status" value="1"/>
</dbReference>
<name>A0A914AEL5_PATMI</name>
<feature type="compositionally biased region" description="Basic and acidic residues" evidence="2">
    <location>
        <begin position="1702"/>
        <end position="1717"/>
    </location>
</feature>
<evidence type="ECO:0000256" key="2">
    <source>
        <dbReference type="SAM" id="MobiDB-lite"/>
    </source>
</evidence>